<sequence length="309" mass="34329">MIITPQTIKALFTNFRQEFQGALTVAPSAWNQVAMMVPSSTRTNTYGFLGQFPQLREWVGERVIKDMAAQSYAIENKTYESTVGISRDDMEDDNLGIYSPMVQEMGRAAGVFPDENLVFPLFDKGFTTACYDGQNFFDTEHPVYANTDGTGSVTSVSNYTAGPTDGDGNPTNPRWYLLDMSRALKPFIYQRREAPNFTQMTGMTDEAVFMENQFRMGVRARGNGGFGLWQLAHACDLELTPDNFRTVYDRMRTVKADGGRPLGINPTLLVCPPELEKQAEQILKIDTLAGGGGNPNYNKADVLSTVWLG</sequence>
<reference evidence="2 3" key="1">
    <citation type="submission" date="2013-10" db="EMBL/GenBank/DDBJ databases">
        <title>Salinisphaera halophila YIM 95161 Genome Sequencing.</title>
        <authorList>
            <person name="Lai Q."/>
            <person name="Li C."/>
            <person name="Shao Z."/>
        </authorList>
    </citation>
    <scope>NUCLEOTIDE SEQUENCE [LARGE SCALE GENOMIC DNA]</scope>
    <source>
        <strain evidence="2 3">YIM 95161</strain>
    </source>
</reference>
<dbReference type="AlphaFoldDB" id="A0A423PRJ8"/>
<dbReference type="RefSeq" id="WP_123591421.1">
    <property type="nucleotide sequence ID" value="NZ_AYKF01000088.1"/>
</dbReference>
<dbReference type="Pfam" id="PF10124">
    <property type="entry name" value="Mu-like_gpT"/>
    <property type="match status" value="1"/>
</dbReference>
<evidence type="ECO:0000259" key="1">
    <source>
        <dbReference type="Pfam" id="PF10124"/>
    </source>
</evidence>
<gene>
    <name evidence="2" type="ORF">SAHL_10830</name>
</gene>
<organism evidence="2 3">
    <name type="scientific">Salinisphaera orenii YIM 95161</name>
    <dbReference type="NCBI Taxonomy" id="1051139"/>
    <lineage>
        <taxon>Bacteria</taxon>
        <taxon>Pseudomonadati</taxon>
        <taxon>Pseudomonadota</taxon>
        <taxon>Gammaproteobacteria</taxon>
        <taxon>Salinisphaerales</taxon>
        <taxon>Salinisphaeraceae</taxon>
        <taxon>Salinisphaera</taxon>
    </lineage>
</organism>
<dbReference type="InterPro" id="IPR018774">
    <property type="entry name" value="Phage_Mu_GpT"/>
</dbReference>
<dbReference type="Proteomes" id="UP000285123">
    <property type="component" value="Unassembled WGS sequence"/>
</dbReference>
<evidence type="ECO:0000313" key="2">
    <source>
        <dbReference type="EMBL" id="ROO28239.1"/>
    </source>
</evidence>
<feature type="domain" description="Bacteriophage Mu GpT" evidence="1">
    <location>
        <begin position="8"/>
        <end position="308"/>
    </location>
</feature>
<protein>
    <submittedName>
        <fullName evidence="2">Head protein</fullName>
    </submittedName>
</protein>
<dbReference type="OrthoDB" id="9804833at2"/>
<accession>A0A423PRJ8</accession>
<dbReference type="EMBL" id="AYKF01000088">
    <property type="protein sequence ID" value="ROO28239.1"/>
    <property type="molecule type" value="Genomic_DNA"/>
</dbReference>
<evidence type="ECO:0000313" key="3">
    <source>
        <dbReference type="Proteomes" id="UP000285123"/>
    </source>
</evidence>
<name>A0A423PRJ8_9GAMM</name>
<proteinExistence type="predicted"/>
<comment type="caution">
    <text evidence="2">The sequence shown here is derived from an EMBL/GenBank/DDBJ whole genome shotgun (WGS) entry which is preliminary data.</text>
</comment>